<reference evidence="2 3" key="1">
    <citation type="journal article" date="2014" name="Nat. Commun.">
        <title>Klebsormidium flaccidum genome reveals primary factors for plant terrestrial adaptation.</title>
        <authorList>
            <person name="Hori K."/>
            <person name="Maruyama F."/>
            <person name="Fujisawa T."/>
            <person name="Togashi T."/>
            <person name="Yamamoto N."/>
            <person name="Seo M."/>
            <person name="Sato S."/>
            <person name="Yamada T."/>
            <person name="Mori H."/>
            <person name="Tajima N."/>
            <person name="Moriyama T."/>
            <person name="Ikeuchi M."/>
            <person name="Watanabe M."/>
            <person name="Wada H."/>
            <person name="Kobayashi K."/>
            <person name="Saito M."/>
            <person name="Masuda T."/>
            <person name="Sasaki-Sekimoto Y."/>
            <person name="Mashiguchi K."/>
            <person name="Awai K."/>
            <person name="Shimojima M."/>
            <person name="Masuda S."/>
            <person name="Iwai M."/>
            <person name="Nobusawa T."/>
            <person name="Narise T."/>
            <person name="Kondo S."/>
            <person name="Saito H."/>
            <person name="Sato R."/>
            <person name="Murakawa M."/>
            <person name="Ihara Y."/>
            <person name="Oshima-Yamada Y."/>
            <person name="Ohtaka K."/>
            <person name="Satoh M."/>
            <person name="Sonobe K."/>
            <person name="Ishii M."/>
            <person name="Ohtani R."/>
            <person name="Kanamori-Sato M."/>
            <person name="Honoki R."/>
            <person name="Miyazaki D."/>
            <person name="Mochizuki H."/>
            <person name="Umetsu J."/>
            <person name="Higashi K."/>
            <person name="Shibata D."/>
            <person name="Kamiya Y."/>
            <person name="Sato N."/>
            <person name="Nakamura Y."/>
            <person name="Tabata S."/>
            <person name="Ida S."/>
            <person name="Kurokawa K."/>
            <person name="Ohta H."/>
        </authorList>
    </citation>
    <scope>NUCLEOTIDE SEQUENCE [LARGE SCALE GENOMIC DNA]</scope>
    <source>
        <strain evidence="2 3">NIES-2285</strain>
    </source>
</reference>
<organism evidence="2 3">
    <name type="scientific">Klebsormidium nitens</name>
    <name type="common">Green alga</name>
    <name type="synonym">Ulothrix nitens</name>
    <dbReference type="NCBI Taxonomy" id="105231"/>
    <lineage>
        <taxon>Eukaryota</taxon>
        <taxon>Viridiplantae</taxon>
        <taxon>Streptophyta</taxon>
        <taxon>Klebsormidiophyceae</taxon>
        <taxon>Klebsormidiales</taxon>
        <taxon>Klebsormidiaceae</taxon>
        <taxon>Klebsormidium</taxon>
    </lineage>
</organism>
<evidence type="ECO:0000313" key="3">
    <source>
        <dbReference type="Proteomes" id="UP000054558"/>
    </source>
</evidence>
<dbReference type="EMBL" id="DF237610">
    <property type="protein sequence ID" value="GAQ90602.1"/>
    <property type="molecule type" value="Genomic_DNA"/>
</dbReference>
<protein>
    <recommendedName>
        <fullName evidence="4">Sfi1 spindle body domain-containing protein</fullName>
    </recommendedName>
</protein>
<dbReference type="STRING" id="105231.A0A1Y1IKE8"/>
<feature type="region of interest" description="Disordered" evidence="1">
    <location>
        <begin position="1"/>
        <end position="40"/>
    </location>
</feature>
<proteinExistence type="predicted"/>
<dbReference type="OMA" id="PLECERS"/>
<evidence type="ECO:0008006" key="4">
    <source>
        <dbReference type="Google" id="ProtNLM"/>
    </source>
</evidence>
<accession>A0A1Y1IKE8</accession>
<keyword evidence="3" id="KW-1185">Reference proteome</keyword>
<evidence type="ECO:0000313" key="2">
    <source>
        <dbReference type="EMBL" id="GAQ90602.1"/>
    </source>
</evidence>
<sequence length="792" mass="87859">MAAKRARASQENDPPLGWASPPTGPRTPADKGILSPARVPAPPALATQRVSSQAFPAALPCDGPCHQCGQDDGGAALQTKLGLDLARVLSYERGGARSCPCCCPRTISGSKASKGKGRTHKPADGRGKLPPSSTLAPEEEHVMRARMEKALCQAARLQRACARIAGRVGEVRSRACEARALWKWRWAVQVEKAAAWSASCEAQAARAEVLTTEVAAGAARLGERRELWVAWRAWRRGSQQRSHERRRAVLKVTAMAQRARRAHLRGAFQRWAAATAQLRRRAALLRRAVARLQHHHLAAAFGAWWAAGAEQRRRRHLLERAVRRMRQLQVGAAFARWHSQAQARRRLEGMLARVAQRWQQREVAACWDTWREAVRARRVLRSKMVKVVRRMQSLHLHTAFSAWLAWVAARRSARDVMARVVGRFQHRVLAAALAAWQERVRHSKRMRTTAFEASIPLSCGPLCFASTLRMTSKSVIARLSQRTLARAFLAWRLVLMQQAAAMGPRDAADQPGDDLSEGGPATWQTVPTVSEPFLAWRVAVRHIRRCRAVARRVVQRWRHRTLAAAFAALAEHLRSQKARRAALMAVCSRRWARQTCAGLALERWRVATLCGRGRRLQARLAAAEAAAKEARMLQRQSAHEHAAALSRCVPVPQVTALAGALEGRLRTHAAAAQQASQCTGRLAALLWRQRCVARAFHRWSRASQAAQARRGRDALQHAETALRSMVRELSAESANRRLLEASMASIVTERADDACSTRAMLEAVEEQVHHLRALVRQASPGDLQQGQEGVAS</sequence>
<gene>
    <name evidence="2" type="ORF">KFL_006610030</name>
</gene>
<dbReference type="AlphaFoldDB" id="A0A1Y1IKE8"/>
<dbReference type="Proteomes" id="UP000054558">
    <property type="component" value="Unassembled WGS sequence"/>
</dbReference>
<name>A0A1Y1IKE8_KLENI</name>
<evidence type="ECO:0000256" key="1">
    <source>
        <dbReference type="SAM" id="MobiDB-lite"/>
    </source>
</evidence>
<feature type="region of interest" description="Disordered" evidence="1">
    <location>
        <begin position="111"/>
        <end position="137"/>
    </location>
</feature>